<dbReference type="PANTHER" id="PTHR31635">
    <property type="entry name" value="REVERSE TRANSCRIPTASE DOMAIN-CONTAINING PROTEIN-RELATED"/>
    <property type="match status" value="1"/>
</dbReference>
<evidence type="ECO:0000313" key="2">
    <source>
        <dbReference type="EMBL" id="GJU07833.1"/>
    </source>
</evidence>
<reference evidence="2" key="2">
    <citation type="submission" date="2022-01" db="EMBL/GenBank/DDBJ databases">
        <authorList>
            <person name="Yamashiro T."/>
            <person name="Shiraishi A."/>
            <person name="Satake H."/>
            <person name="Nakayama K."/>
        </authorList>
    </citation>
    <scope>NUCLEOTIDE SEQUENCE</scope>
</reference>
<keyword evidence="2" id="KW-0808">Transferase</keyword>
<dbReference type="Gene3D" id="3.60.10.10">
    <property type="entry name" value="Endonuclease/exonuclease/phosphatase"/>
    <property type="match status" value="1"/>
</dbReference>
<keyword evidence="2" id="KW-0695">RNA-directed DNA polymerase</keyword>
<dbReference type="InterPro" id="IPR000477">
    <property type="entry name" value="RT_dom"/>
</dbReference>
<sequence>MDWEASSSCQRGQNRNDSYFCKTSSYANVIKASDNGEFKDVRDSHHSVSLQMENSNEFPLAILDDTDGCNRLSKWLCIKSSHASLVFATIVIPLNKVTYAIRNKDAESTVGLANDIGDENIYINNDQVHDECAHKVLVTTHKYGSKGTDEEPLDNDPFELDSLIKKRGGKDTKVKCSMTPDFPPGFSLDSHENQKGSVSCNKQEDDVSREHLRFSLVERLEETIKVGLALGLNMEGCENTLASLIAGNGEIIKNKIVCNENYVVVEGLWIPNDVRLMWIVVYAPQNLPSKIALWSSLTNIISNWDGNLIVMGDFNEVREAGERYRSIFNERHAEIFNEFLSNSALIDIPLGVILEKGILDHRPILLKEFVADYEEACGFTSLKKKLQNLKSIIRAWVASKKSESSMIKRDHESRLASIDAKVDQGCTNEEDFINRRDSIKILDDIHRMEAKDLAQKAKVKWAIEGEENTSFFHGMLKKKRRQLAIKGILKNGEWIEDPAMECQYKIIGKLLANRLSSVIGDVISPEQSDFIKGRNILDGPLIINEVMDWYRKRKKDLMIFNVDFEKAFDSLRWDFLDLVMEKLGFGHKWRSWIYGCLHNARSLVLVNGSPTIEFEVFRGLRQRDPLSHFLFILAMEGLHLLTCKAQETSLFKGASVGHGNMIISHLIYADDVIFIGEWSWQNAHNLLCMLRCFYLISGPKINVNKSNIFGVLVSDERVSNMANSIGCGAGIFPMNYLGVPVGYGKCSCGEQKIVGIWEAAKYAPIVSILIWLDEITFGNASFIPRPSTPSISSSGASSSSGPSEAALSLENAECSNCKLLTMKIKILEARLAMERHPEDHACQSAAILHELLNEMENICVE</sequence>
<organism evidence="2 3">
    <name type="scientific">Tanacetum coccineum</name>
    <dbReference type="NCBI Taxonomy" id="301880"/>
    <lineage>
        <taxon>Eukaryota</taxon>
        <taxon>Viridiplantae</taxon>
        <taxon>Streptophyta</taxon>
        <taxon>Embryophyta</taxon>
        <taxon>Tracheophyta</taxon>
        <taxon>Spermatophyta</taxon>
        <taxon>Magnoliopsida</taxon>
        <taxon>eudicotyledons</taxon>
        <taxon>Gunneridae</taxon>
        <taxon>Pentapetalae</taxon>
        <taxon>asterids</taxon>
        <taxon>campanulids</taxon>
        <taxon>Asterales</taxon>
        <taxon>Asteraceae</taxon>
        <taxon>Asteroideae</taxon>
        <taxon>Anthemideae</taxon>
        <taxon>Anthemidinae</taxon>
        <taxon>Tanacetum</taxon>
    </lineage>
</organism>
<gene>
    <name evidence="2" type="ORF">Tco_1124263</name>
</gene>
<accession>A0ABQ5J8N1</accession>
<protein>
    <submittedName>
        <fullName evidence="2">RNA-directed DNA polymerase, eukaryota, reverse transcriptase zinc-binding domain protein</fullName>
    </submittedName>
</protein>
<dbReference type="InterPro" id="IPR036691">
    <property type="entry name" value="Endo/exonu/phosph_ase_sf"/>
</dbReference>
<dbReference type="EMBL" id="BQNB010021576">
    <property type="protein sequence ID" value="GJU07833.1"/>
    <property type="molecule type" value="Genomic_DNA"/>
</dbReference>
<comment type="caution">
    <text evidence="2">The sequence shown here is derived from an EMBL/GenBank/DDBJ whole genome shotgun (WGS) entry which is preliminary data.</text>
</comment>
<dbReference type="SUPFAM" id="SSF56219">
    <property type="entry name" value="DNase I-like"/>
    <property type="match status" value="1"/>
</dbReference>
<evidence type="ECO:0000259" key="1">
    <source>
        <dbReference type="Pfam" id="PF00078"/>
    </source>
</evidence>
<dbReference type="PANTHER" id="PTHR31635:SF196">
    <property type="entry name" value="REVERSE TRANSCRIPTASE DOMAIN-CONTAINING PROTEIN-RELATED"/>
    <property type="match status" value="1"/>
</dbReference>
<dbReference type="CDD" id="cd01650">
    <property type="entry name" value="RT_nLTR_like"/>
    <property type="match status" value="1"/>
</dbReference>
<proteinExistence type="predicted"/>
<feature type="domain" description="Reverse transcriptase" evidence="1">
    <location>
        <begin position="500"/>
        <end position="738"/>
    </location>
</feature>
<reference evidence="2" key="1">
    <citation type="journal article" date="2022" name="Int. J. Mol. Sci.">
        <title>Draft Genome of Tanacetum Coccineum: Genomic Comparison of Closely Related Tanacetum-Family Plants.</title>
        <authorList>
            <person name="Yamashiro T."/>
            <person name="Shiraishi A."/>
            <person name="Nakayama K."/>
            <person name="Satake H."/>
        </authorList>
    </citation>
    <scope>NUCLEOTIDE SEQUENCE</scope>
</reference>
<keyword evidence="3" id="KW-1185">Reference proteome</keyword>
<dbReference type="Pfam" id="PF00078">
    <property type="entry name" value="RVT_1"/>
    <property type="match status" value="1"/>
</dbReference>
<dbReference type="Proteomes" id="UP001151760">
    <property type="component" value="Unassembled WGS sequence"/>
</dbReference>
<dbReference type="GO" id="GO:0003964">
    <property type="term" value="F:RNA-directed DNA polymerase activity"/>
    <property type="evidence" value="ECO:0007669"/>
    <property type="project" value="UniProtKB-KW"/>
</dbReference>
<keyword evidence="2" id="KW-0548">Nucleotidyltransferase</keyword>
<evidence type="ECO:0000313" key="3">
    <source>
        <dbReference type="Proteomes" id="UP001151760"/>
    </source>
</evidence>
<name>A0ABQ5J8N1_9ASTR</name>